<dbReference type="GO" id="GO:0016812">
    <property type="term" value="F:hydrolase activity, acting on carbon-nitrogen (but not peptide) bonds, in cyclic amides"/>
    <property type="evidence" value="ECO:0007669"/>
    <property type="project" value="TreeGrafter"/>
</dbReference>
<evidence type="ECO:0000256" key="1">
    <source>
        <dbReference type="ARBA" id="ARBA00001947"/>
    </source>
</evidence>
<evidence type="ECO:0000259" key="3">
    <source>
        <dbReference type="Pfam" id="PF01979"/>
    </source>
</evidence>
<feature type="domain" description="Amidohydrolase-related" evidence="3">
    <location>
        <begin position="298"/>
        <end position="441"/>
    </location>
</feature>
<dbReference type="Proteomes" id="UP000249818">
    <property type="component" value="Chromosome BARAN1"/>
</dbReference>
<dbReference type="SUPFAM" id="SSF51556">
    <property type="entry name" value="Metallo-dependent hydrolases"/>
    <property type="match status" value="1"/>
</dbReference>
<dbReference type="EMBL" id="LS483254">
    <property type="protein sequence ID" value="SQD93292.1"/>
    <property type="molecule type" value="Genomic_DNA"/>
</dbReference>
<dbReference type="Gene3D" id="2.30.40.10">
    <property type="entry name" value="Urease, subunit C, domain 1"/>
    <property type="match status" value="1"/>
</dbReference>
<dbReference type="InterPro" id="IPR050378">
    <property type="entry name" value="Metallo-dep_Hydrolases_sf"/>
</dbReference>
<evidence type="ECO:0000313" key="4">
    <source>
        <dbReference type="EMBL" id="SQD93292.1"/>
    </source>
</evidence>
<dbReference type="KEGG" id="bana:BARAN1_1270"/>
<dbReference type="FunFam" id="3.20.20.140:FF:000174">
    <property type="entry name" value="Dihydropyrimidinase-related protein 2"/>
    <property type="match status" value="1"/>
</dbReference>
<comment type="cofactor">
    <cofactor evidence="1">
        <name>Zn(2+)</name>
        <dbReference type="ChEBI" id="CHEBI:29105"/>
    </cofactor>
</comment>
<comment type="similarity">
    <text evidence="2">Belongs to the metallo-dependent hydrolases superfamily. Hydantoinase/dihydropyrimidinase family.</text>
</comment>
<reference evidence="5" key="1">
    <citation type="submission" date="2018-05" db="EMBL/GenBank/DDBJ databases">
        <authorList>
            <person name="Hao L."/>
        </authorList>
    </citation>
    <scope>NUCLEOTIDE SEQUENCE [LARGE SCALE GENOMIC DNA]</scope>
</reference>
<dbReference type="SUPFAM" id="SSF51338">
    <property type="entry name" value="Composite domain of metallo-dependent hydrolases"/>
    <property type="match status" value="2"/>
</dbReference>
<dbReference type="PANTHER" id="PTHR11647:SF1">
    <property type="entry name" value="COLLAPSIN RESPONSE MEDIATOR PROTEIN"/>
    <property type="match status" value="1"/>
</dbReference>
<dbReference type="AlphaFoldDB" id="A0A2X3KLH0"/>
<name>A0A2X3KLH0_9BACT</name>
<dbReference type="PANTHER" id="PTHR11647">
    <property type="entry name" value="HYDRANTOINASE/DIHYDROPYRIMIDINASE FAMILY MEMBER"/>
    <property type="match status" value="1"/>
</dbReference>
<gene>
    <name evidence="4" type="ORF">BARAN1_1270</name>
</gene>
<protein>
    <submittedName>
        <fullName evidence="4">Dihydropyrimidinase</fullName>
    </submittedName>
</protein>
<feature type="domain" description="Amidohydrolase-related" evidence="3">
    <location>
        <begin position="69"/>
        <end position="139"/>
    </location>
</feature>
<evidence type="ECO:0000313" key="5">
    <source>
        <dbReference type="Proteomes" id="UP000249818"/>
    </source>
</evidence>
<dbReference type="GO" id="GO:0005829">
    <property type="term" value="C:cytosol"/>
    <property type="evidence" value="ECO:0007669"/>
    <property type="project" value="TreeGrafter"/>
</dbReference>
<keyword evidence="5" id="KW-1185">Reference proteome</keyword>
<proteinExistence type="inferred from homology"/>
<dbReference type="InterPro" id="IPR011059">
    <property type="entry name" value="Metal-dep_hydrolase_composite"/>
</dbReference>
<accession>A0A2X3KLH0</accession>
<dbReference type="Pfam" id="PF01979">
    <property type="entry name" value="Amidohydro_1"/>
    <property type="match status" value="2"/>
</dbReference>
<dbReference type="InterPro" id="IPR006680">
    <property type="entry name" value="Amidohydro-rel"/>
</dbReference>
<dbReference type="OrthoDB" id="9765462at2"/>
<dbReference type="RefSeq" id="WP_157959538.1">
    <property type="nucleotide sequence ID" value="NZ_LS483254.1"/>
</dbReference>
<dbReference type="Gene3D" id="3.20.20.140">
    <property type="entry name" value="Metal-dependent hydrolases"/>
    <property type="match status" value="1"/>
</dbReference>
<sequence>MAIALIVAPVAARPPAGYRAPVDGFAVVGGKVVTPRGVREAAVLVRGGRIAGVGRVPARCETVSAQGLLVLPGAIDAHVHLSLPVAGTRSADDFASGTRAAAAGGVTTVLDFTVGEPGVPLPDQIERRLAQAREAVVDFALRAEMVGWTPDRGDELAAAAELGVRSFKFFLAYAASGRRTPLGILRDAMVAIRKLGGVAMVHAEAEELVDPHGGPFPRARPPLAEEVAIAEVGILARDTGCPTYIAHVSTAQGLVALQAARWAGAPLVGETCPHYLLLDEAVYARPDGHRFSVTPPLRTAADRDALWRAVARRGLQAVSTDHCPFTNAQKDAWRDEPTQLPSGLPGVETLLPLLYSEGVAQGRITLRDVAWYLGEGPARAFGLWPRKGGIRVGADADLVLVDPHGSSTIEAGKLHMATDFSPYQGFPVRGRIVGVLSRGEWLVRDGELLAQLGWGEFIPWR</sequence>
<dbReference type="InterPro" id="IPR032466">
    <property type="entry name" value="Metal_Hydrolase"/>
</dbReference>
<organism evidence="4 5">
    <name type="scientific">Candidatus Bipolaricaulis anaerobius</name>
    <dbReference type="NCBI Taxonomy" id="2026885"/>
    <lineage>
        <taxon>Bacteria</taxon>
        <taxon>Candidatus Bipolaricaulota</taxon>
        <taxon>Candidatus Bipolaricaulia</taxon>
        <taxon>Candidatus Bipolaricaulales</taxon>
        <taxon>Candidatus Bipolaricaulaceae</taxon>
        <taxon>Candidatus Bipolaricaulis</taxon>
    </lineage>
</organism>
<evidence type="ECO:0000256" key="2">
    <source>
        <dbReference type="ARBA" id="ARBA00008829"/>
    </source>
</evidence>